<dbReference type="Pfam" id="PF07971">
    <property type="entry name" value="Glyco_hydro_92"/>
    <property type="match status" value="1"/>
</dbReference>
<keyword evidence="4" id="KW-1185">Reference proteome</keyword>
<organism evidence="3 4">
    <name type="scientific">Streptococcus gallinaceus</name>
    <dbReference type="NCBI Taxonomy" id="165758"/>
    <lineage>
        <taxon>Bacteria</taxon>
        <taxon>Bacillati</taxon>
        <taxon>Bacillota</taxon>
        <taxon>Bacilli</taxon>
        <taxon>Lactobacillales</taxon>
        <taxon>Streptococcaceae</taxon>
        <taxon>Streptococcus</taxon>
    </lineage>
</organism>
<dbReference type="InterPro" id="IPR005887">
    <property type="entry name" value="GH92_a_mannosidase_put"/>
</dbReference>
<dbReference type="Gene3D" id="1.20.1050.60">
    <property type="entry name" value="alpha-1,2-mannosidase"/>
    <property type="match status" value="1"/>
</dbReference>
<comment type="caution">
    <text evidence="3">The sequence shown here is derived from an EMBL/GenBank/DDBJ whole genome shotgun (WGS) entry which is preliminary data.</text>
</comment>
<evidence type="ECO:0000313" key="4">
    <source>
        <dbReference type="Proteomes" id="UP001549055"/>
    </source>
</evidence>
<proteinExistence type="predicted"/>
<evidence type="ECO:0000313" key="3">
    <source>
        <dbReference type="EMBL" id="MET3644364.1"/>
    </source>
</evidence>
<dbReference type="Pfam" id="PF17678">
    <property type="entry name" value="Glyco_hydro_92N"/>
    <property type="match status" value="1"/>
</dbReference>
<dbReference type="SUPFAM" id="SSF48208">
    <property type="entry name" value="Six-hairpin glycosidases"/>
    <property type="match status" value="1"/>
</dbReference>
<gene>
    <name evidence="3" type="ORF">ABID27_000988</name>
</gene>
<reference evidence="3 4" key="1">
    <citation type="submission" date="2024-06" db="EMBL/GenBank/DDBJ databases">
        <title>Genomic Encyclopedia of Type Strains, Phase IV (KMG-IV): sequencing the most valuable type-strain genomes for metagenomic binning, comparative biology and taxonomic classification.</title>
        <authorList>
            <person name="Goeker M."/>
        </authorList>
    </citation>
    <scope>NUCLEOTIDE SEQUENCE [LARGE SCALE GENOMIC DNA]</scope>
    <source>
        <strain evidence="3 4">DSM 15349</strain>
    </source>
</reference>
<dbReference type="PANTHER" id="PTHR12143">
    <property type="entry name" value="PEPTIDE N-GLYCANASE PNGASE -RELATED"/>
    <property type="match status" value="1"/>
</dbReference>
<dbReference type="InterPro" id="IPR008928">
    <property type="entry name" value="6-hairpin_glycosidase_sf"/>
</dbReference>
<feature type="domain" description="Glycosyl hydrolase family 92 N-terminal" evidence="2">
    <location>
        <begin position="8"/>
        <end position="224"/>
    </location>
</feature>
<dbReference type="InterPro" id="IPR050883">
    <property type="entry name" value="PNGase"/>
</dbReference>
<feature type="domain" description="Glycosyl hydrolase family 92" evidence="1">
    <location>
        <begin position="231"/>
        <end position="696"/>
    </location>
</feature>
<dbReference type="Proteomes" id="UP001549055">
    <property type="component" value="Unassembled WGS sequence"/>
</dbReference>
<dbReference type="InterPro" id="IPR014718">
    <property type="entry name" value="GH-type_carb-bd"/>
</dbReference>
<dbReference type="EMBL" id="JBEPMK010000003">
    <property type="protein sequence ID" value="MET3644364.1"/>
    <property type="molecule type" value="Genomic_DNA"/>
</dbReference>
<dbReference type="InterPro" id="IPR041371">
    <property type="entry name" value="GH92_N"/>
</dbReference>
<dbReference type="Gene3D" id="1.20.1610.10">
    <property type="entry name" value="alpha-1,2-mannosidases domains"/>
    <property type="match status" value="1"/>
</dbReference>
<dbReference type="Gene3D" id="3.30.2080.10">
    <property type="entry name" value="GH92 mannosidase domain"/>
    <property type="match status" value="1"/>
</dbReference>
<dbReference type="Gene3D" id="2.70.98.10">
    <property type="match status" value="1"/>
</dbReference>
<sequence length="701" mass="80588">MSILVTDIDTRVGTYNSHAFSNGNTLPLTGYPFGMNYFALQTNHDKGSWFFNPHEPVYQGIRLTHQPSPWLGDFSWLLMTPMTSRPKSTDIFFRQSSYHRDWAIFSPHCLQIDSTRYQLNTELVPTLYGACLHMEAEDAIQLALYAPGLSSYLQVDDFTIQARLENASETQDPHFAMYVRFCFDQPIQFFENLDAEKKEELTGQELHTLLGFSSQSVHCRLATSFISPEQAKFNLSQIQDFATEAFATQAKWQQLLDRIQVTKKGTASTDMFGHCLYRTLLFPQTFYELDEKGKAWHYDTTSQSARPGKFFTNNGYWDTFRSNYPLLSLCYSDYLEQFLEGILTFYHDTGYLPKWLSPDERGIMPGTLVDGVIADACQKGLRPDLMPQLLEAMIKTRETPDPTLRYGRHGADVFEKYGYLPNDLHESVSHTLDYAYSDYCIGKVASHIQPEITDTYLEKSLGYRQLFDSKKGYIRSKNRQGQFRDDFNPYTWGRDYAECSAVQASLAPLHDIKGLIDLMGGQEAFLDYLLKLCKDDPTFSVEGYGYEIHEMSEMAQVEFGQFALSNQPSFHIPYLFQWTDKPEYTAILLHAARNQLFKPSFDGYPGDEDNGSMSAWYIWSCLGFYPVCPGNGDYQLGLPLFEEVKIYVSQTKNWLTLHCENAYEHFQFLAKTTIDGKAVHSIQHDQLLKAQRIDFSRSIFP</sequence>
<protein>
    <submittedName>
        <fullName evidence="3">Alpha-1,2-mannosidase</fullName>
    </submittedName>
</protein>
<evidence type="ECO:0000259" key="2">
    <source>
        <dbReference type="Pfam" id="PF17678"/>
    </source>
</evidence>
<accession>A0ABV2JKB4</accession>
<name>A0ABV2JKB4_9STRE</name>
<evidence type="ECO:0000259" key="1">
    <source>
        <dbReference type="Pfam" id="PF07971"/>
    </source>
</evidence>
<dbReference type="PANTHER" id="PTHR12143:SF43">
    <property type="entry name" value="PUTATIVE-RELATED"/>
    <property type="match status" value="1"/>
</dbReference>
<dbReference type="NCBIfam" id="TIGR01180">
    <property type="entry name" value="aman2_put"/>
    <property type="match status" value="1"/>
</dbReference>
<dbReference type="InterPro" id="IPR012939">
    <property type="entry name" value="Glyco_hydro_92"/>
</dbReference>
<dbReference type="RefSeq" id="WP_253364341.1">
    <property type="nucleotide sequence ID" value="NZ_JALJXU010000003.1"/>
</dbReference>